<feature type="non-terminal residue" evidence="1">
    <location>
        <position position="1"/>
    </location>
</feature>
<keyword evidence="2" id="KW-1185">Reference proteome</keyword>
<gene>
    <name evidence="1" type="ORF">CR513_60892</name>
</gene>
<dbReference type="Proteomes" id="UP000257109">
    <property type="component" value="Unassembled WGS sequence"/>
</dbReference>
<dbReference type="EMBL" id="QJKJ01016488">
    <property type="protein sequence ID" value="RDX60927.1"/>
    <property type="molecule type" value="Genomic_DNA"/>
</dbReference>
<protein>
    <submittedName>
        <fullName evidence="1">Uncharacterized protein</fullName>
    </submittedName>
</protein>
<evidence type="ECO:0000313" key="1">
    <source>
        <dbReference type="EMBL" id="RDX60927.1"/>
    </source>
</evidence>
<organism evidence="1 2">
    <name type="scientific">Mucuna pruriens</name>
    <name type="common">Velvet bean</name>
    <name type="synonym">Dolichos pruriens</name>
    <dbReference type="NCBI Taxonomy" id="157652"/>
    <lineage>
        <taxon>Eukaryota</taxon>
        <taxon>Viridiplantae</taxon>
        <taxon>Streptophyta</taxon>
        <taxon>Embryophyta</taxon>
        <taxon>Tracheophyta</taxon>
        <taxon>Spermatophyta</taxon>
        <taxon>Magnoliopsida</taxon>
        <taxon>eudicotyledons</taxon>
        <taxon>Gunneridae</taxon>
        <taxon>Pentapetalae</taxon>
        <taxon>rosids</taxon>
        <taxon>fabids</taxon>
        <taxon>Fabales</taxon>
        <taxon>Fabaceae</taxon>
        <taxon>Papilionoideae</taxon>
        <taxon>50 kb inversion clade</taxon>
        <taxon>NPAAA clade</taxon>
        <taxon>indigoferoid/millettioid clade</taxon>
        <taxon>Phaseoleae</taxon>
        <taxon>Mucuna</taxon>
    </lineage>
</organism>
<name>A0A371E4L3_MUCPR</name>
<comment type="caution">
    <text evidence="1">The sequence shown here is derived from an EMBL/GenBank/DDBJ whole genome shotgun (WGS) entry which is preliminary data.</text>
</comment>
<sequence length="174" mass="18287">MSVDGTSGSGWVKECWQQIFPVINAVSIVASAGCGVHQEFPGVARVSALAVQAGASGSGFQRRLFGSLEVSIPERVGNGPRQQTSHVDDHSVEAHVVVRRNQGRALWAVNGLVEGPRALTRALRLRVTHPHVSKLATTRRGTVSPTPAGTEPVHGYVRGCENHVDGVNGGALGC</sequence>
<proteinExistence type="predicted"/>
<reference evidence="1" key="1">
    <citation type="submission" date="2018-05" db="EMBL/GenBank/DDBJ databases">
        <title>Draft genome of Mucuna pruriens seed.</title>
        <authorList>
            <person name="Nnadi N.E."/>
            <person name="Vos R."/>
            <person name="Hasami M.H."/>
            <person name="Devisetty U.K."/>
            <person name="Aguiy J.C."/>
        </authorList>
    </citation>
    <scope>NUCLEOTIDE SEQUENCE [LARGE SCALE GENOMIC DNA]</scope>
    <source>
        <strain evidence="1">JCA_2017</strain>
    </source>
</reference>
<evidence type="ECO:0000313" key="2">
    <source>
        <dbReference type="Proteomes" id="UP000257109"/>
    </source>
</evidence>
<dbReference type="AlphaFoldDB" id="A0A371E4L3"/>
<dbReference type="OrthoDB" id="1765401at2759"/>
<accession>A0A371E4L3</accession>